<dbReference type="InterPro" id="IPR025476">
    <property type="entry name" value="Helitron_helicase-like"/>
</dbReference>
<gene>
    <name evidence="2" type="ORF">ARMSODRAFT_841972</name>
</gene>
<organism evidence="2 3">
    <name type="scientific">Armillaria solidipes</name>
    <dbReference type="NCBI Taxonomy" id="1076256"/>
    <lineage>
        <taxon>Eukaryota</taxon>
        <taxon>Fungi</taxon>
        <taxon>Dikarya</taxon>
        <taxon>Basidiomycota</taxon>
        <taxon>Agaricomycotina</taxon>
        <taxon>Agaricomycetes</taxon>
        <taxon>Agaricomycetidae</taxon>
        <taxon>Agaricales</taxon>
        <taxon>Marasmiineae</taxon>
        <taxon>Physalacriaceae</taxon>
        <taxon>Armillaria</taxon>
    </lineage>
</organism>
<evidence type="ECO:0000259" key="1">
    <source>
        <dbReference type="Pfam" id="PF14214"/>
    </source>
</evidence>
<name>A0A2H3BI09_9AGAR</name>
<feature type="non-terminal residue" evidence="2">
    <location>
        <position position="203"/>
    </location>
</feature>
<feature type="domain" description="Helitron helicase-like" evidence="1">
    <location>
        <begin position="3"/>
        <end position="202"/>
    </location>
</feature>
<accession>A0A2H3BI09</accession>
<dbReference type="STRING" id="1076256.A0A2H3BI09"/>
<evidence type="ECO:0000313" key="3">
    <source>
        <dbReference type="Proteomes" id="UP000218334"/>
    </source>
</evidence>
<keyword evidence="3" id="KW-1185">Reference proteome</keyword>
<dbReference type="Proteomes" id="UP000218334">
    <property type="component" value="Unassembled WGS sequence"/>
</dbReference>
<protein>
    <recommendedName>
        <fullName evidence="1">Helitron helicase-like domain-containing protein</fullName>
    </recommendedName>
</protein>
<dbReference type="EMBL" id="KZ293464">
    <property type="protein sequence ID" value="PBK62696.1"/>
    <property type="molecule type" value="Genomic_DNA"/>
</dbReference>
<dbReference type="Pfam" id="PF14214">
    <property type="entry name" value="Helitron_like_N"/>
    <property type="match status" value="1"/>
</dbReference>
<evidence type="ECO:0000313" key="2">
    <source>
        <dbReference type="EMBL" id="PBK62696.1"/>
    </source>
</evidence>
<reference evidence="3" key="1">
    <citation type="journal article" date="2017" name="Nat. Ecol. Evol.">
        <title>Genome expansion and lineage-specific genetic innovations in the forest pathogenic fungi Armillaria.</title>
        <authorList>
            <person name="Sipos G."/>
            <person name="Prasanna A.N."/>
            <person name="Walter M.C."/>
            <person name="O'Connor E."/>
            <person name="Balint B."/>
            <person name="Krizsan K."/>
            <person name="Kiss B."/>
            <person name="Hess J."/>
            <person name="Varga T."/>
            <person name="Slot J."/>
            <person name="Riley R."/>
            <person name="Boka B."/>
            <person name="Rigling D."/>
            <person name="Barry K."/>
            <person name="Lee J."/>
            <person name="Mihaltcheva S."/>
            <person name="LaButti K."/>
            <person name="Lipzen A."/>
            <person name="Waldron R."/>
            <person name="Moloney N.M."/>
            <person name="Sperisen C."/>
            <person name="Kredics L."/>
            <person name="Vagvoelgyi C."/>
            <person name="Patrignani A."/>
            <person name="Fitzpatrick D."/>
            <person name="Nagy I."/>
            <person name="Doyle S."/>
            <person name="Anderson J.B."/>
            <person name="Grigoriev I.V."/>
            <person name="Gueldener U."/>
            <person name="Muensterkoetter M."/>
            <person name="Nagy L.G."/>
        </authorList>
    </citation>
    <scope>NUCLEOTIDE SEQUENCE [LARGE SCALE GENOMIC DNA]</scope>
    <source>
        <strain evidence="3">28-4</strain>
    </source>
</reference>
<dbReference type="AlphaFoldDB" id="A0A2H3BI09"/>
<proteinExistence type="predicted"/>
<sequence length="203" mass="23017">MYHDKQFQCDPTFAFVAFSHMQVKASTTGTFLLADKKNFQAITQWLMNVDQNVLTGLASHLANGEHVVPQSDAEKVCYQLIRDLDHVSGRVHGTSTTKCYMNSEIWSLIADKGAPSWYITLSPVDNHHPLCLYLAGHDEKFVEIPLLDYKQRQRLIVNNPAAAARFFNFLVNLFIEEFLGCKGNKRTEGFYGKTNGYHGIVEQ</sequence>